<evidence type="ECO:0000256" key="1">
    <source>
        <dbReference type="SAM" id="Coils"/>
    </source>
</evidence>
<dbReference type="InParanoid" id="A0A078B8J9"/>
<accession>A0A078B8J9</accession>
<evidence type="ECO:0000313" key="3">
    <source>
        <dbReference type="Proteomes" id="UP000039865"/>
    </source>
</evidence>
<name>A0A078B8J9_STYLE</name>
<dbReference type="AlphaFoldDB" id="A0A078B8J9"/>
<dbReference type="Proteomes" id="UP000039865">
    <property type="component" value="Unassembled WGS sequence"/>
</dbReference>
<keyword evidence="3" id="KW-1185">Reference proteome</keyword>
<protein>
    <submittedName>
        <fullName evidence="2">Uncharacterized protein</fullName>
    </submittedName>
</protein>
<dbReference type="OrthoDB" id="10677341at2759"/>
<keyword evidence="1" id="KW-0175">Coiled coil</keyword>
<feature type="coiled-coil region" evidence="1">
    <location>
        <begin position="26"/>
        <end position="56"/>
    </location>
</feature>
<gene>
    <name evidence="2" type="primary">Contig10600.g11324</name>
    <name evidence="2" type="ORF">STYLEM_18756</name>
</gene>
<proteinExistence type="predicted"/>
<evidence type="ECO:0000313" key="2">
    <source>
        <dbReference type="EMBL" id="CDW89622.1"/>
    </source>
</evidence>
<organism evidence="2 3">
    <name type="scientific">Stylonychia lemnae</name>
    <name type="common">Ciliate</name>
    <dbReference type="NCBI Taxonomy" id="5949"/>
    <lineage>
        <taxon>Eukaryota</taxon>
        <taxon>Sar</taxon>
        <taxon>Alveolata</taxon>
        <taxon>Ciliophora</taxon>
        <taxon>Intramacronucleata</taxon>
        <taxon>Spirotrichea</taxon>
        <taxon>Stichotrichia</taxon>
        <taxon>Sporadotrichida</taxon>
        <taxon>Oxytrichidae</taxon>
        <taxon>Stylonychinae</taxon>
        <taxon>Stylonychia</taxon>
    </lineage>
</organism>
<sequence length="382" mass="44723">MVKAATDDHPKSIQINTYINQDPQDINQSQEIIKNLENQQKSVTQLEEILNLEEMEIDFISDGEIKSYLLFETYEDQSSQQNLTKIKLNKVGLTQMINNIHNSQCQVIGYYGHYQSCIKAAQIYLQGRLSSQVDEVDEGILAFQKENKIALVYKTIYDYHHEQSESQFSITYLRYIIDMCQKIICLPSPTLSINPDLRNPFLLKTNPSLTMREIEQKPHEAASINLINCLNTCTQLSDIQIHLTSCDNQNYISSVKLNQEFDWSNQKMFFDAKLIRNDLFESNFQQYTFDQLKREVILYWQYRFDVFHSSDSPNIKIGKIQQKVIKLLNQAPLGDFLKRQLEVKKLESKFQKNVYAIKIVGIRSQSKILLESLFRKREKLIF</sequence>
<dbReference type="EMBL" id="CCKQ01017724">
    <property type="protein sequence ID" value="CDW89622.1"/>
    <property type="molecule type" value="Genomic_DNA"/>
</dbReference>
<reference evidence="2 3" key="1">
    <citation type="submission" date="2014-06" db="EMBL/GenBank/DDBJ databases">
        <authorList>
            <person name="Swart Estienne"/>
        </authorList>
    </citation>
    <scope>NUCLEOTIDE SEQUENCE [LARGE SCALE GENOMIC DNA]</scope>
    <source>
        <strain evidence="2 3">130c</strain>
    </source>
</reference>